<evidence type="ECO:0000313" key="2">
    <source>
        <dbReference type="Proteomes" id="UP000298616"/>
    </source>
</evidence>
<protein>
    <submittedName>
        <fullName evidence="1">Uncharacterized protein</fullName>
    </submittedName>
</protein>
<reference evidence="1 2" key="1">
    <citation type="submission" date="2018-04" db="EMBL/GenBank/DDBJ databases">
        <title>Complete genome uncultured novel isolate.</title>
        <authorList>
            <person name="Merlino G."/>
        </authorList>
    </citation>
    <scope>NUCLEOTIDE SEQUENCE [LARGE SCALE GENOMIC DNA]</scope>
    <source>
        <strain evidence="2">R1DC9</strain>
    </source>
</reference>
<organism evidence="1 2">
    <name type="scientific">Mangrovivirga cuniculi</name>
    <dbReference type="NCBI Taxonomy" id="2715131"/>
    <lineage>
        <taxon>Bacteria</taxon>
        <taxon>Pseudomonadati</taxon>
        <taxon>Bacteroidota</taxon>
        <taxon>Cytophagia</taxon>
        <taxon>Cytophagales</taxon>
        <taxon>Mangrovivirgaceae</taxon>
        <taxon>Mangrovivirga</taxon>
    </lineage>
</organism>
<dbReference type="RefSeq" id="WP_137091326.1">
    <property type="nucleotide sequence ID" value="NZ_CP028923.1"/>
</dbReference>
<keyword evidence="2" id="KW-1185">Reference proteome</keyword>
<evidence type="ECO:0000313" key="1">
    <source>
        <dbReference type="EMBL" id="QCK15730.1"/>
    </source>
</evidence>
<accession>A0A4D7JQG9</accession>
<dbReference type="KEGG" id="fpf:DCC35_13745"/>
<dbReference type="OrthoDB" id="9956440at2"/>
<dbReference type="Proteomes" id="UP000298616">
    <property type="component" value="Chromosome"/>
</dbReference>
<name>A0A4D7JQG9_9BACT</name>
<gene>
    <name evidence="1" type="ORF">DCC35_13745</name>
</gene>
<dbReference type="AlphaFoldDB" id="A0A4D7JQG9"/>
<sequence>MYIVQLIILLFFLDPDTENLGGNELVRNENHVITYECFEDRIEFVIDVIGDRTDNTNGKWPNLDYFYLWVDFNNNGKLDSLIDRNFGPKFYNNKLQVCKSLLYSKTRQTTCFFNSNSTCHRQFKKTQNLEIDHVVFEISIPKKELSKSNSYNVYFMIADKYSKTYYPINNIKFEATFKIECNNISTEQMLK</sequence>
<proteinExistence type="predicted"/>
<dbReference type="EMBL" id="CP028923">
    <property type="protein sequence ID" value="QCK15730.1"/>
    <property type="molecule type" value="Genomic_DNA"/>
</dbReference>